<evidence type="ECO:0000313" key="6">
    <source>
        <dbReference type="EMBL" id="EIE25379.1"/>
    </source>
</evidence>
<proteinExistence type="inferred from homology"/>
<dbReference type="Gene3D" id="1.25.40.180">
    <property type="match status" value="3"/>
</dbReference>
<dbReference type="RefSeq" id="XP_005649923.1">
    <property type="nucleotide sequence ID" value="XM_005649866.1"/>
</dbReference>
<dbReference type="PANTHER" id="PTHR23253:SF9">
    <property type="entry name" value="EUKARYOTIC TRANSLATION INITIATION FACTOR 4 GAMMA 2"/>
    <property type="match status" value="1"/>
</dbReference>
<evidence type="ECO:0000313" key="7">
    <source>
        <dbReference type="Proteomes" id="UP000007264"/>
    </source>
</evidence>
<evidence type="ECO:0000259" key="5">
    <source>
        <dbReference type="PROSITE" id="PS51366"/>
    </source>
</evidence>
<gene>
    <name evidence="6" type="ORF">COCSUDRAFT_46693</name>
</gene>
<dbReference type="SMART" id="SM00543">
    <property type="entry name" value="MIF4G"/>
    <property type="match status" value="1"/>
</dbReference>
<dbReference type="SMART" id="SM00544">
    <property type="entry name" value="MA3"/>
    <property type="match status" value="1"/>
</dbReference>
<dbReference type="STRING" id="574566.I0Z410"/>
<dbReference type="InterPro" id="IPR003891">
    <property type="entry name" value="Initiation_fac_eIF4g_MI"/>
</dbReference>
<dbReference type="SUPFAM" id="SSF48371">
    <property type="entry name" value="ARM repeat"/>
    <property type="match status" value="2"/>
</dbReference>
<dbReference type="InterPro" id="IPR003890">
    <property type="entry name" value="MIF4G-like_typ-3"/>
</dbReference>
<dbReference type="PROSITE" id="PS51366">
    <property type="entry name" value="MI"/>
    <property type="match status" value="1"/>
</dbReference>
<keyword evidence="3" id="KW-0648">Protein biosynthesis</keyword>
<dbReference type="GO" id="GO:0003729">
    <property type="term" value="F:mRNA binding"/>
    <property type="evidence" value="ECO:0007669"/>
    <property type="project" value="TreeGrafter"/>
</dbReference>
<feature type="domain" description="MI" evidence="5">
    <location>
        <begin position="460"/>
        <end position="583"/>
    </location>
</feature>
<keyword evidence="7" id="KW-1185">Reference proteome</keyword>
<evidence type="ECO:0000256" key="1">
    <source>
        <dbReference type="ARBA" id="ARBA00005775"/>
    </source>
</evidence>
<dbReference type="PANTHER" id="PTHR23253">
    <property type="entry name" value="EUKARYOTIC TRANSLATION INITIATION FACTOR 4 GAMMA"/>
    <property type="match status" value="1"/>
</dbReference>
<protein>
    <recommendedName>
        <fullName evidence="5">MI domain-containing protein</fullName>
    </recommendedName>
</protein>
<dbReference type="GO" id="GO:0016281">
    <property type="term" value="C:eukaryotic translation initiation factor 4F complex"/>
    <property type="evidence" value="ECO:0007669"/>
    <property type="project" value="TreeGrafter"/>
</dbReference>
<dbReference type="KEGG" id="csl:COCSUDRAFT_46693"/>
<comment type="similarity">
    <text evidence="1">Belongs to the eukaryotic initiation factor 4G family.</text>
</comment>
<organism evidence="6 7">
    <name type="scientific">Coccomyxa subellipsoidea (strain C-169)</name>
    <name type="common">Green microalga</name>
    <dbReference type="NCBI Taxonomy" id="574566"/>
    <lineage>
        <taxon>Eukaryota</taxon>
        <taxon>Viridiplantae</taxon>
        <taxon>Chlorophyta</taxon>
        <taxon>core chlorophytes</taxon>
        <taxon>Trebouxiophyceae</taxon>
        <taxon>Trebouxiophyceae incertae sedis</taxon>
        <taxon>Coccomyxaceae</taxon>
        <taxon>Coccomyxa</taxon>
        <taxon>Coccomyxa subellipsoidea</taxon>
    </lineage>
</organism>
<dbReference type="Pfam" id="PF02847">
    <property type="entry name" value="MA3"/>
    <property type="match status" value="1"/>
</dbReference>
<accession>I0Z410</accession>
<dbReference type="Proteomes" id="UP000007264">
    <property type="component" value="Unassembled WGS sequence"/>
</dbReference>
<evidence type="ECO:0000256" key="3">
    <source>
        <dbReference type="ARBA" id="ARBA00022917"/>
    </source>
</evidence>
<dbReference type="AlphaFoldDB" id="I0Z410"/>
<name>I0Z410_COCSC</name>
<dbReference type="Pfam" id="PF02854">
    <property type="entry name" value="MIF4G"/>
    <property type="match status" value="1"/>
</dbReference>
<dbReference type="InterPro" id="IPR016024">
    <property type="entry name" value="ARM-type_fold"/>
</dbReference>
<reference evidence="6 7" key="1">
    <citation type="journal article" date="2012" name="Genome Biol.">
        <title>The genome of the polar eukaryotic microalga coccomyxa subellipsoidea reveals traits of cold adaptation.</title>
        <authorList>
            <person name="Blanc G."/>
            <person name="Agarkova I."/>
            <person name="Grimwood J."/>
            <person name="Kuo A."/>
            <person name="Brueggeman A."/>
            <person name="Dunigan D."/>
            <person name="Gurnon J."/>
            <person name="Ladunga I."/>
            <person name="Lindquist E."/>
            <person name="Lucas S."/>
            <person name="Pangilinan J."/>
            <person name="Proschold T."/>
            <person name="Salamov A."/>
            <person name="Schmutz J."/>
            <person name="Weeks D."/>
            <person name="Yamada T."/>
            <person name="Claverie J.M."/>
            <person name="Grigoriev I."/>
            <person name="Van Etten J."/>
            <person name="Lomsadze A."/>
            <person name="Borodovsky M."/>
        </authorList>
    </citation>
    <scope>NUCLEOTIDE SEQUENCE [LARGE SCALE GENOMIC DNA]</scope>
    <source>
        <strain evidence="6 7">C-169</strain>
    </source>
</reference>
<feature type="compositionally biased region" description="Basic and acidic residues" evidence="4">
    <location>
        <begin position="70"/>
        <end position="83"/>
    </location>
</feature>
<dbReference type="GeneID" id="17043381"/>
<dbReference type="EMBL" id="AGSI01000004">
    <property type="protein sequence ID" value="EIE25379.1"/>
    <property type="molecule type" value="Genomic_DNA"/>
</dbReference>
<comment type="caution">
    <text evidence="6">The sequence shown here is derived from an EMBL/GenBank/DDBJ whole genome shotgun (WGS) entry which is preliminary data.</text>
</comment>
<evidence type="ECO:0000256" key="4">
    <source>
        <dbReference type="SAM" id="MobiDB-lite"/>
    </source>
</evidence>
<dbReference type="GO" id="GO:0003743">
    <property type="term" value="F:translation initiation factor activity"/>
    <property type="evidence" value="ECO:0007669"/>
    <property type="project" value="UniProtKB-KW"/>
</dbReference>
<sequence>MEQLVLRPGGAGPNKNPFAGFGRGAGASLPKKICMSSPPELAGQQELLLDAPGTTKPAESVDAQLPRQAEQPDTRDWHTRKELPPAPENQREGQQQQPVQQWAQGPSPAQQSNGPAPKIQRAADVGKKAWMPGTTTGGQEKATRQVKGILNKLTPENFDRLLQQVLDIVNDAEVLHSTISLVFENAVAQPTFAFMYAQLCDRLSKALQTTPDGEREIAERKVKMRTLGNIRLIAELYKQEVVSEKILHACIQQMLGDGKSDPAEDDVEAMCEMLTVVGKKLEEVTKDKKRLDGYFAILEKWAKNKALSARVKFMIRDIVELRKSKWVPRRQKEEAKKISEIHAAAHAELGMIPSAVLPGLAPLPAHSRGAVPGLADDVELFPAFKGDDDGWETVGRKKGSAKIGDQSHTSAFLGEYTPVAAARSAPAAAAAPAAPAPVAAAPAAAAAPAPRAKKVYTDEERESQAKSLFSEFLSAGDHVEALTLARELAAPGFMPKLVDMGIDALFETIRPKEHEMLTDLLVSLLRRNAYSLEDFVTGVKLKTDLLEDLALDVPKAPKLLGSLVGLAVAEGAVPAGKLVELYEKVEDTETRRRGVAEALRYVKGKVGEAKLGQLCTEGGLQVEKFLAADVEFDGPDFQDVAAFLKQEGLSAVPL</sequence>
<dbReference type="eggNOG" id="KOG0401">
    <property type="taxonomic scope" value="Eukaryota"/>
</dbReference>
<feature type="compositionally biased region" description="Low complexity" evidence="4">
    <location>
        <begin position="92"/>
        <end position="104"/>
    </location>
</feature>
<keyword evidence="2" id="KW-0396">Initiation factor</keyword>
<feature type="region of interest" description="Disordered" evidence="4">
    <location>
        <begin position="1"/>
        <end position="124"/>
    </location>
</feature>
<dbReference type="OrthoDB" id="514777at2759"/>
<evidence type="ECO:0000256" key="2">
    <source>
        <dbReference type="ARBA" id="ARBA00022540"/>
    </source>
</evidence>